<dbReference type="EMBL" id="LDJJ01000056">
    <property type="protein sequence ID" value="KRG65262.1"/>
    <property type="molecule type" value="Genomic_DNA"/>
</dbReference>
<dbReference type="Proteomes" id="UP000051863">
    <property type="component" value="Unassembled WGS sequence"/>
</dbReference>
<name>A0A0R0CGU2_9GAMM</name>
<dbReference type="AlphaFoldDB" id="A0A0R0CGU2"/>
<feature type="compositionally biased region" description="Pro residues" evidence="1">
    <location>
        <begin position="139"/>
        <end position="150"/>
    </location>
</feature>
<dbReference type="Pfam" id="PF11162">
    <property type="entry name" value="DUF2946"/>
    <property type="match status" value="1"/>
</dbReference>
<keyword evidence="2" id="KW-0472">Membrane</keyword>
<feature type="region of interest" description="Disordered" evidence="1">
    <location>
        <begin position="127"/>
        <end position="150"/>
    </location>
</feature>
<gene>
    <name evidence="3" type="ORF">ABB27_15710</name>
</gene>
<comment type="caution">
    <text evidence="3">The sequence shown here is derived from an EMBL/GenBank/DDBJ whole genome shotgun (WGS) entry which is preliminary data.</text>
</comment>
<organism evidence="3 4">
    <name type="scientific">Stenotrophomonas terrae</name>
    <dbReference type="NCBI Taxonomy" id="405446"/>
    <lineage>
        <taxon>Bacteria</taxon>
        <taxon>Pseudomonadati</taxon>
        <taxon>Pseudomonadota</taxon>
        <taxon>Gammaproteobacteria</taxon>
        <taxon>Lysobacterales</taxon>
        <taxon>Lysobacteraceae</taxon>
        <taxon>Stenotrophomonas</taxon>
    </lineage>
</organism>
<evidence type="ECO:0000256" key="1">
    <source>
        <dbReference type="SAM" id="MobiDB-lite"/>
    </source>
</evidence>
<protein>
    <recommendedName>
        <fullName evidence="5">DUF2946 domain-containing protein</fullName>
    </recommendedName>
</protein>
<reference evidence="3 4" key="1">
    <citation type="submission" date="2015-05" db="EMBL/GenBank/DDBJ databases">
        <title>Genome sequencing and analysis of members of genus Stenotrophomonas.</title>
        <authorList>
            <person name="Patil P.P."/>
            <person name="Midha S."/>
            <person name="Patil P.B."/>
        </authorList>
    </citation>
    <scope>NUCLEOTIDE SEQUENCE [LARGE SCALE GENOMIC DNA]</scope>
    <source>
        <strain evidence="3 4">DSM 18941</strain>
    </source>
</reference>
<dbReference type="RefSeq" id="WP_083491347.1">
    <property type="nucleotide sequence ID" value="NZ_LDJJ01000056.1"/>
</dbReference>
<dbReference type="OrthoDB" id="6053506at2"/>
<evidence type="ECO:0008006" key="5">
    <source>
        <dbReference type="Google" id="ProtNLM"/>
    </source>
</evidence>
<keyword evidence="2" id="KW-0812">Transmembrane</keyword>
<keyword evidence="4" id="KW-1185">Reference proteome</keyword>
<evidence type="ECO:0000313" key="3">
    <source>
        <dbReference type="EMBL" id="KRG65262.1"/>
    </source>
</evidence>
<accession>A0A0R0CGU2</accession>
<feature type="transmembrane region" description="Helical" evidence="2">
    <location>
        <begin position="104"/>
        <end position="122"/>
    </location>
</feature>
<evidence type="ECO:0000256" key="2">
    <source>
        <dbReference type="SAM" id="Phobius"/>
    </source>
</evidence>
<dbReference type="PATRIC" id="fig|405446.3.peg.2898"/>
<proteinExistence type="predicted"/>
<evidence type="ECO:0000313" key="4">
    <source>
        <dbReference type="Proteomes" id="UP000051863"/>
    </source>
</evidence>
<dbReference type="InterPro" id="IPR021333">
    <property type="entry name" value="DUF2946"/>
</dbReference>
<sequence length="150" mass="16229">MRSLRFQSFVLLLAFAAALLMAVAPVVSRWLQSQQLPNQGMDHAAHEIAMQMPVEGHPGHHGMQHTSHAGHEAVAAGEKSAPAQADPHAAHGEACDYCTMASRLLPWLAVMLVLAPLLYRLAPQSPRKTHRPASLRWPAHPPRGPPALSS</sequence>
<keyword evidence="2" id="KW-1133">Transmembrane helix</keyword>